<dbReference type="AlphaFoldDB" id="A0A6H9YWB2"/>
<proteinExistence type="predicted"/>
<feature type="compositionally biased region" description="Basic and acidic residues" evidence="1">
    <location>
        <begin position="143"/>
        <end position="153"/>
    </location>
</feature>
<evidence type="ECO:0000313" key="3">
    <source>
        <dbReference type="Proteomes" id="UP000468735"/>
    </source>
</evidence>
<feature type="compositionally biased region" description="Polar residues" evidence="1">
    <location>
        <begin position="157"/>
        <end position="167"/>
    </location>
</feature>
<comment type="caution">
    <text evidence="2">The sequence shown here is derived from an EMBL/GenBank/DDBJ whole genome shotgun (WGS) entry which is preliminary data.</text>
</comment>
<feature type="region of interest" description="Disordered" evidence="1">
    <location>
        <begin position="42"/>
        <end position="167"/>
    </location>
</feature>
<evidence type="ECO:0000313" key="2">
    <source>
        <dbReference type="EMBL" id="KAB2349036.1"/>
    </source>
</evidence>
<keyword evidence="3" id="KW-1185">Reference proteome</keyword>
<feature type="compositionally biased region" description="Low complexity" evidence="1">
    <location>
        <begin position="127"/>
        <end position="138"/>
    </location>
</feature>
<evidence type="ECO:0000256" key="1">
    <source>
        <dbReference type="SAM" id="MobiDB-lite"/>
    </source>
</evidence>
<dbReference type="RefSeq" id="WP_151560810.1">
    <property type="nucleotide sequence ID" value="NZ_WBMT01000006.1"/>
</dbReference>
<accession>A0A6H9YWB2</accession>
<gene>
    <name evidence="2" type="ORF">F8566_14970</name>
</gene>
<name>A0A6H9YWB2_9ACTN</name>
<feature type="compositionally biased region" description="Low complexity" evidence="1">
    <location>
        <begin position="52"/>
        <end position="105"/>
    </location>
</feature>
<sequence>MTWPPHPPRPRRTAGARSTAVFTLLAIAAAAAVWVTVQAAHHTPRSGRGDLAPSGPGTPSASHSGTPPSPHTTPSTLTGLTGEQDITRPAPAPARTRTRAGTPDARTPRPVPPRPSRKPPRRPPQVQPRKPAQPQAPAWIRAECARRFDDGPRRSACVTQLQQTLSR</sequence>
<organism evidence="2 3">
    <name type="scientific">Actinomadura rudentiformis</name>
    <dbReference type="NCBI Taxonomy" id="359158"/>
    <lineage>
        <taxon>Bacteria</taxon>
        <taxon>Bacillati</taxon>
        <taxon>Actinomycetota</taxon>
        <taxon>Actinomycetes</taxon>
        <taxon>Streptosporangiales</taxon>
        <taxon>Thermomonosporaceae</taxon>
        <taxon>Actinomadura</taxon>
    </lineage>
</organism>
<dbReference type="EMBL" id="WBMT01000006">
    <property type="protein sequence ID" value="KAB2349036.1"/>
    <property type="molecule type" value="Genomic_DNA"/>
</dbReference>
<dbReference type="Proteomes" id="UP000468735">
    <property type="component" value="Unassembled WGS sequence"/>
</dbReference>
<reference evidence="2 3" key="1">
    <citation type="submission" date="2019-09" db="EMBL/GenBank/DDBJ databases">
        <title>Actinomadura physcomitrii sp. nov., a novel actinomycete isolated from moss [Physcomitrium sphaericum (Ludw) Fuernr].</title>
        <authorList>
            <person name="Zhuang X."/>
            <person name="Liu C."/>
        </authorList>
    </citation>
    <scope>NUCLEOTIDE SEQUENCE [LARGE SCALE GENOMIC DNA]</scope>
    <source>
        <strain evidence="2 3">HMC1</strain>
    </source>
</reference>
<protein>
    <submittedName>
        <fullName evidence="2">Uncharacterized protein</fullName>
    </submittedName>
</protein>